<dbReference type="Pfam" id="PF11185">
    <property type="entry name" value="DUF2971"/>
    <property type="match status" value="1"/>
</dbReference>
<dbReference type="Proteomes" id="UP000239434">
    <property type="component" value="Unassembled WGS sequence"/>
</dbReference>
<proteinExistence type="predicted"/>
<reference evidence="1 2" key="1">
    <citation type="submission" date="2018-02" db="EMBL/GenBank/DDBJ databases">
        <title>The draft genome of Phyllobacterium sp. 1N-3.</title>
        <authorList>
            <person name="Liu L."/>
            <person name="Li L."/>
            <person name="Zhang X."/>
            <person name="Wang T."/>
            <person name="Liang L."/>
        </authorList>
    </citation>
    <scope>NUCLEOTIDE SEQUENCE [LARGE SCALE GENOMIC DNA]</scope>
    <source>
        <strain evidence="1 2">1N-3</strain>
    </source>
</reference>
<dbReference type="AlphaFoldDB" id="A0A2S9ILK1"/>
<dbReference type="EMBL" id="PVBR01000021">
    <property type="protein sequence ID" value="PRD41362.1"/>
    <property type="molecule type" value="Genomic_DNA"/>
</dbReference>
<evidence type="ECO:0000313" key="1">
    <source>
        <dbReference type="EMBL" id="PRD41362.1"/>
    </source>
</evidence>
<sequence>MPIIKIALGTVRELALAKVKAYSTPMRLYRYRPLGDKTDREIDAILKKFIYCPKFSDMNDPMEGMHRESLNYIIKGRSRNEREDIQQAKNKLGIASLSEVYDHEPMWAHYASNFRGMCVAYTTSKLLKAFPSHFDFVRMSYNEDPPVLLADRKTIIDKAKLTLSSKSVRWMSEREWRLITPGYGAAHYDDIKCVFRIYLGSRVEAKIEKKVRQEMAALNIPVLKMRIDMYKIGFSRTGD</sequence>
<dbReference type="InterPro" id="IPR021352">
    <property type="entry name" value="DUF2971"/>
</dbReference>
<evidence type="ECO:0000313" key="2">
    <source>
        <dbReference type="Proteomes" id="UP000239434"/>
    </source>
</evidence>
<dbReference type="RefSeq" id="WP_105744364.1">
    <property type="nucleotide sequence ID" value="NZ_PVBR01000021.1"/>
</dbReference>
<keyword evidence="2" id="KW-1185">Reference proteome</keyword>
<evidence type="ECO:0008006" key="3">
    <source>
        <dbReference type="Google" id="ProtNLM"/>
    </source>
</evidence>
<comment type="caution">
    <text evidence="1">The sequence shown here is derived from an EMBL/GenBank/DDBJ whole genome shotgun (WGS) entry which is preliminary data.</text>
</comment>
<gene>
    <name evidence="1" type="ORF">C5748_21995</name>
</gene>
<name>A0A2S9ILK1_9HYPH</name>
<organism evidence="1 2">
    <name type="scientific">Phyllobacterium phragmitis</name>
    <dbReference type="NCBI Taxonomy" id="2670329"/>
    <lineage>
        <taxon>Bacteria</taxon>
        <taxon>Pseudomonadati</taxon>
        <taxon>Pseudomonadota</taxon>
        <taxon>Alphaproteobacteria</taxon>
        <taxon>Hyphomicrobiales</taxon>
        <taxon>Phyllobacteriaceae</taxon>
        <taxon>Phyllobacterium</taxon>
    </lineage>
</organism>
<protein>
    <recommendedName>
        <fullName evidence="3">DUF2971 domain-containing protein</fullName>
    </recommendedName>
</protein>
<accession>A0A2S9ILK1</accession>